<accession>A0A811L0J1</accession>
<evidence type="ECO:0000313" key="3">
    <source>
        <dbReference type="Proteomes" id="UP000614601"/>
    </source>
</evidence>
<feature type="transmembrane region" description="Helical" evidence="1">
    <location>
        <begin position="20"/>
        <end position="43"/>
    </location>
</feature>
<dbReference type="EMBL" id="CAJFDH010000004">
    <property type="protein sequence ID" value="CAD5220646.1"/>
    <property type="molecule type" value="Genomic_DNA"/>
</dbReference>
<dbReference type="SUPFAM" id="SSF81321">
    <property type="entry name" value="Family A G protein-coupled receptor-like"/>
    <property type="match status" value="1"/>
</dbReference>
<dbReference type="OrthoDB" id="10603428at2759"/>
<reference evidence="2" key="1">
    <citation type="submission" date="2020-09" db="EMBL/GenBank/DDBJ databases">
        <authorList>
            <person name="Kikuchi T."/>
        </authorList>
    </citation>
    <scope>NUCLEOTIDE SEQUENCE</scope>
    <source>
        <strain evidence="2">SH1</strain>
    </source>
</reference>
<keyword evidence="1" id="KW-0472">Membrane</keyword>
<gene>
    <name evidence="2" type="ORF">BOKJ2_LOCUS9048</name>
</gene>
<name>A0A811L0J1_9BILA</name>
<keyword evidence="1" id="KW-1133">Transmembrane helix</keyword>
<proteinExistence type="predicted"/>
<dbReference type="Proteomes" id="UP000614601">
    <property type="component" value="Unassembled WGS sequence"/>
</dbReference>
<dbReference type="EMBL" id="CAJFCW020000004">
    <property type="protein sequence ID" value="CAG9113999.1"/>
    <property type="molecule type" value="Genomic_DNA"/>
</dbReference>
<dbReference type="AlphaFoldDB" id="A0A811L0J1"/>
<comment type="caution">
    <text evidence="2">The sequence shown here is derived from an EMBL/GenBank/DDBJ whole genome shotgun (WGS) entry which is preliminary data.</text>
</comment>
<feature type="transmembrane region" description="Helical" evidence="1">
    <location>
        <begin position="49"/>
        <end position="72"/>
    </location>
</feature>
<dbReference type="InterPro" id="IPR019421">
    <property type="entry name" value="7TM_GPCR_serpentine_rcpt_Srd"/>
</dbReference>
<keyword evidence="1" id="KW-0812">Transmembrane</keyword>
<organism evidence="2 3">
    <name type="scientific">Bursaphelenchus okinawaensis</name>
    <dbReference type="NCBI Taxonomy" id="465554"/>
    <lineage>
        <taxon>Eukaryota</taxon>
        <taxon>Metazoa</taxon>
        <taxon>Ecdysozoa</taxon>
        <taxon>Nematoda</taxon>
        <taxon>Chromadorea</taxon>
        <taxon>Rhabditida</taxon>
        <taxon>Tylenchina</taxon>
        <taxon>Tylenchomorpha</taxon>
        <taxon>Aphelenchoidea</taxon>
        <taxon>Aphelenchoididae</taxon>
        <taxon>Bursaphelenchus</taxon>
    </lineage>
</organism>
<keyword evidence="3" id="KW-1185">Reference proteome</keyword>
<dbReference type="Proteomes" id="UP000783686">
    <property type="component" value="Unassembled WGS sequence"/>
</dbReference>
<sequence length="106" mass="12038">MQKGSSLRRHHIEINKALTALALVPLFTALLPIIVYNVGMFFCANSGQFMIHATFTLSLASIMNPITAIAMIKPYRRSFLGFFRFYKVKVNNDVMVRYTTTSFSPQ</sequence>
<protein>
    <submittedName>
        <fullName evidence="2">Uncharacterized protein</fullName>
    </submittedName>
</protein>
<evidence type="ECO:0000313" key="2">
    <source>
        <dbReference type="EMBL" id="CAD5220646.1"/>
    </source>
</evidence>
<dbReference type="Pfam" id="PF10317">
    <property type="entry name" value="7TM_GPCR_Srd"/>
    <property type="match status" value="1"/>
</dbReference>
<evidence type="ECO:0000256" key="1">
    <source>
        <dbReference type="SAM" id="Phobius"/>
    </source>
</evidence>